<keyword evidence="9" id="KW-1185">Reference proteome</keyword>
<evidence type="ECO:0000313" key="8">
    <source>
        <dbReference type="EMBL" id="CAH1996030.1"/>
    </source>
</evidence>
<evidence type="ECO:0000313" key="9">
    <source>
        <dbReference type="Proteomes" id="UP001152888"/>
    </source>
</evidence>
<evidence type="ECO:0000256" key="6">
    <source>
        <dbReference type="ARBA" id="ARBA00023242"/>
    </source>
</evidence>
<protein>
    <submittedName>
        <fullName evidence="8">Uncharacterized protein</fullName>
    </submittedName>
</protein>
<keyword evidence="3" id="KW-0698">rRNA processing</keyword>
<evidence type="ECO:0000256" key="4">
    <source>
        <dbReference type="ARBA" id="ARBA00022553"/>
    </source>
</evidence>
<keyword evidence="5" id="KW-0694">RNA-binding</keyword>
<dbReference type="AlphaFoldDB" id="A0A9P0LQ59"/>
<dbReference type="Proteomes" id="UP001152888">
    <property type="component" value="Unassembled WGS sequence"/>
</dbReference>
<comment type="subcellular location">
    <subcellularLocation>
        <location evidence="1">Nucleus</location>
    </subcellularLocation>
</comment>
<dbReference type="GO" id="GO:0003723">
    <property type="term" value="F:RNA binding"/>
    <property type="evidence" value="ECO:0007669"/>
    <property type="project" value="UniProtKB-KW"/>
</dbReference>
<evidence type="ECO:0000256" key="2">
    <source>
        <dbReference type="ARBA" id="ARBA00022517"/>
    </source>
</evidence>
<evidence type="ECO:0000256" key="7">
    <source>
        <dbReference type="SAM" id="MobiDB-lite"/>
    </source>
</evidence>
<keyword evidence="4" id="KW-0597">Phosphoprotein</keyword>
<sequence length="507" mass="55799">MSDTIDASVDSKAQSVVIAVEQKAEMQASAENVEPEKPPVKTMVSIECNQESTDHKMHGSSNKVENRTIDQTTDPKLTEKMPQHLIENYHQQDECSNKDDANAANTVTEQKNIKDMEKLYTDNKPETQVIINKESHSLKNLMKYESSDSSSEDSEDDTSSSTDSSESSSNITGEVSDASHSDAEEVAALNRKNNTVTKGLTTTDILDPVDFSLLPDLKKLNINYVDEEFLLMGHVRAVILDTVVTVEALPGVPAYNLDTILFVKDSTGQHQPLGVVDDVIGQVEAPLYCLRFQTAEELAERGVTVRQEVYVAPKNDCTKYVFIKELMKIKGSDASWIGDKELPPELAEESDDEIECDMDESRKAPKRKSGSLPAPIKMNANDFNARSRGHPRRGFHRGPGHFQGQFHPRQNMYPPGFHEYVPMPNCISPAPFDPSQPPPMFPPPMHHSQGAWMPPLPPPPPPMGSPQFGPPMMGGPHHPPIGYGPRSYGPRPGGPGPFGPGPSRGPY</sequence>
<dbReference type="GO" id="GO:0001522">
    <property type="term" value="P:pseudouridine synthesis"/>
    <property type="evidence" value="ECO:0007669"/>
    <property type="project" value="InterPro"/>
</dbReference>
<feature type="compositionally biased region" description="Acidic residues" evidence="7">
    <location>
        <begin position="346"/>
        <end position="358"/>
    </location>
</feature>
<dbReference type="GO" id="GO:0006364">
    <property type="term" value="P:rRNA processing"/>
    <property type="evidence" value="ECO:0007669"/>
    <property type="project" value="UniProtKB-KW"/>
</dbReference>
<dbReference type="InterPro" id="IPR040309">
    <property type="entry name" value="Naf1"/>
</dbReference>
<keyword evidence="2" id="KW-0690">Ribosome biogenesis</keyword>
<accession>A0A9P0LQ59</accession>
<feature type="region of interest" description="Disordered" evidence="7">
    <location>
        <begin position="456"/>
        <end position="507"/>
    </location>
</feature>
<reference evidence="8" key="1">
    <citation type="submission" date="2022-03" db="EMBL/GenBank/DDBJ databases">
        <authorList>
            <person name="Sayadi A."/>
        </authorList>
    </citation>
    <scope>NUCLEOTIDE SEQUENCE</scope>
</reference>
<dbReference type="OrthoDB" id="21550at2759"/>
<keyword evidence="6" id="KW-0539">Nucleus</keyword>
<dbReference type="GO" id="GO:0005634">
    <property type="term" value="C:nucleus"/>
    <property type="evidence" value="ECO:0007669"/>
    <property type="project" value="UniProtKB-SubCell"/>
</dbReference>
<feature type="compositionally biased region" description="Pro residues" evidence="7">
    <location>
        <begin position="492"/>
        <end position="507"/>
    </location>
</feature>
<dbReference type="InterPro" id="IPR038664">
    <property type="entry name" value="Gar1/Naf1_Cbf5-bd_sf"/>
</dbReference>
<feature type="region of interest" description="Disordered" evidence="7">
    <location>
        <begin position="338"/>
        <end position="384"/>
    </location>
</feature>
<name>A0A9P0LQ59_ACAOB</name>
<organism evidence="8 9">
    <name type="scientific">Acanthoscelides obtectus</name>
    <name type="common">Bean weevil</name>
    <name type="synonym">Bruchus obtectus</name>
    <dbReference type="NCBI Taxonomy" id="200917"/>
    <lineage>
        <taxon>Eukaryota</taxon>
        <taxon>Metazoa</taxon>
        <taxon>Ecdysozoa</taxon>
        <taxon>Arthropoda</taxon>
        <taxon>Hexapoda</taxon>
        <taxon>Insecta</taxon>
        <taxon>Pterygota</taxon>
        <taxon>Neoptera</taxon>
        <taxon>Endopterygota</taxon>
        <taxon>Coleoptera</taxon>
        <taxon>Polyphaga</taxon>
        <taxon>Cucujiformia</taxon>
        <taxon>Chrysomeloidea</taxon>
        <taxon>Chrysomelidae</taxon>
        <taxon>Bruchinae</taxon>
        <taxon>Bruchini</taxon>
        <taxon>Acanthoscelides</taxon>
    </lineage>
</organism>
<dbReference type="EMBL" id="CAKOFQ010007248">
    <property type="protein sequence ID" value="CAH1996030.1"/>
    <property type="molecule type" value="Genomic_DNA"/>
</dbReference>
<feature type="compositionally biased region" description="Low complexity" evidence="7">
    <location>
        <begin position="159"/>
        <end position="169"/>
    </location>
</feature>
<dbReference type="GO" id="GO:0005732">
    <property type="term" value="C:sno(s)RNA-containing ribonucleoprotein complex"/>
    <property type="evidence" value="ECO:0007669"/>
    <property type="project" value="InterPro"/>
</dbReference>
<dbReference type="InterPro" id="IPR007504">
    <property type="entry name" value="H/ACA_rnp_Gar1/Naf1"/>
</dbReference>
<dbReference type="Pfam" id="PF04410">
    <property type="entry name" value="Gar1"/>
    <property type="match status" value="1"/>
</dbReference>
<evidence type="ECO:0000256" key="3">
    <source>
        <dbReference type="ARBA" id="ARBA00022552"/>
    </source>
</evidence>
<dbReference type="GO" id="GO:0000493">
    <property type="term" value="P:box H/ACA snoRNP assembly"/>
    <property type="evidence" value="ECO:0007669"/>
    <property type="project" value="InterPro"/>
</dbReference>
<dbReference type="Gene3D" id="2.40.10.230">
    <property type="entry name" value="Probable tRNA pseudouridine synthase domain"/>
    <property type="match status" value="1"/>
</dbReference>
<feature type="compositionally biased region" description="Low complexity" evidence="7">
    <location>
        <begin position="465"/>
        <end position="490"/>
    </location>
</feature>
<comment type="caution">
    <text evidence="8">The sequence shown here is derived from an EMBL/GenBank/DDBJ whole genome shotgun (WGS) entry which is preliminary data.</text>
</comment>
<proteinExistence type="predicted"/>
<feature type="region of interest" description="Disordered" evidence="7">
    <location>
        <begin position="143"/>
        <end position="184"/>
    </location>
</feature>
<gene>
    <name evidence="8" type="ORF">ACAOBT_LOCUS22993</name>
</gene>
<dbReference type="PANTHER" id="PTHR31633">
    <property type="entry name" value="H/ACA RIBONUCLEOPROTEIN COMPLEX NON-CORE SUBUNIT NAF1"/>
    <property type="match status" value="1"/>
</dbReference>
<dbReference type="PANTHER" id="PTHR31633:SF1">
    <property type="entry name" value="H_ACA RIBONUCLEOPROTEIN COMPLEX NON-CORE SUBUNIT NAF1"/>
    <property type="match status" value="1"/>
</dbReference>
<evidence type="ECO:0000256" key="5">
    <source>
        <dbReference type="ARBA" id="ARBA00022884"/>
    </source>
</evidence>
<evidence type="ECO:0000256" key="1">
    <source>
        <dbReference type="ARBA" id="ARBA00004123"/>
    </source>
</evidence>